<evidence type="ECO:0008006" key="2">
    <source>
        <dbReference type="Google" id="ProtNLM"/>
    </source>
</evidence>
<gene>
    <name evidence="1" type="ORF">ENL48_01565</name>
</gene>
<organism evidence="1">
    <name type="scientific">Geoglobus ahangari</name>
    <dbReference type="NCBI Taxonomy" id="113653"/>
    <lineage>
        <taxon>Archaea</taxon>
        <taxon>Methanobacteriati</taxon>
        <taxon>Methanobacteriota</taxon>
        <taxon>Archaeoglobi</taxon>
        <taxon>Archaeoglobales</taxon>
        <taxon>Archaeoglobaceae</taxon>
        <taxon>Geoglobus</taxon>
    </lineage>
</organism>
<dbReference type="InterPro" id="IPR036983">
    <property type="entry name" value="AIM24_sf"/>
</dbReference>
<sequence length="47" mass="4959">MQLEGTGDVFLSSFGGIIEREVGGKFVIDTGHVVAFEGSLDLTQVTT</sequence>
<reference evidence="1" key="1">
    <citation type="journal article" date="2020" name="mSystems">
        <title>Genome- and Community-Level Interaction Insights into Carbon Utilization and Element Cycling Functions of Hydrothermarchaeota in Hydrothermal Sediment.</title>
        <authorList>
            <person name="Zhou Z."/>
            <person name="Liu Y."/>
            <person name="Xu W."/>
            <person name="Pan J."/>
            <person name="Luo Z.H."/>
            <person name="Li M."/>
        </authorList>
    </citation>
    <scope>NUCLEOTIDE SEQUENCE [LARGE SCALE GENOMIC DNA]</scope>
    <source>
        <strain evidence="1">SpSt-10</strain>
    </source>
</reference>
<dbReference type="InterPro" id="IPR002838">
    <property type="entry name" value="AIM24"/>
</dbReference>
<dbReference type="InterPro" id="IPR016031">
    <property type="entry name" value="Trp_RNA-bd_attenuator-like_dom"/>
</dbReference>
<dbReference type="AlphaFoldDB" id="A0A7J3THN4"/>
<dbReference type="SUPFAM" id="SSF51219">
    <property type="entry name" value="TRAP-like"/>
    <property type="match status" value="1"/>
</dbReference>
<accession>A0A7J3THN4</accession>
<evidence type="ECO:0000313" key="1">
    <source>
        <dbReference type="EMBL" id="HHF47917.1"/>
    </source>
</evidence>
<proteinExistence type="predicted"/>
<dbReference type="Pfam" id="PF01987">
    <property type="entry name" value="AIM24"/>
    <property type="match status" value="1"/>
</dbReference>
<dbReference type="Gene3D" id="3.60.160.10">
    <property type="entry name" value="Mitochondrial biogenesis AIM24"/>
    <property type="match status" value="1"/>
</dbReference>
<protein>
    <recommendedName>
        <fullName evidence="2">AIM24 family protein</fullName>
    </recommendedName>
</protein>
<comment type="caution">
    <text evidence="1">The sequence shown here is derived from an EMBL/GenBank/DDBJ whole genome shotgun (WGS) entry which is preliminary data.</text>
</comment>
<name>A0A7J3THN4_9EURY</name>
<dbReference type="EMBL" id="DRUC01000028">
    <property type="protein sequence ID" value="HHF47917.1"/>
    <property type="molecule type" value="Genomic_DNA"/>
</dbReference>